<evidence type="ECO:0000256" key="5">
    <source>
        <dbReference type="ARBA" id="ARBA00022825"/>
    </source>
</evidence>
<feature type="chain" id="PRO_5017971186" description="Peptidase S8/S53 domain-containing protein" evidence="8">
    <location>
        <begin position="28"/>
        <end position="904"/>
    </location>
</feature>
<reference evidence="10 11" key="1">
    <citation type="submission" date="2018-11" db="EMBL/GenBank/DDBJ databases">
        <title>The draft genome sequence of Amphritea balenae JAMM 1525T.</title>
        <authorList>
            <person name="Fang Z."/>
            <person name="Zhang Y."/>
            <person name="Han X."/>
        </authorList>
    </citation>
    <scope>NUCLEOTIDE SEQUENCE [LARGE SCALE GENOMIC DNA]</scope>
    <source>
        <strain evidence="10 11">JAMM 1525</strain>
    </source>
</reference>
<protein>
    <recommendedName>
        <fullName evidence="9">Peptidase S8/S53 domain-containing protein</fullName>
    </recommendedName>
</protein>
<evidence type="ECO:0000259" key="9">
    <source>
        <dbReference type="Pfam" id="PF00082"/>
    </source>
</evidence>
<dbReference type="InterPro" id="IPR023828">
    <property type="entry name" value="Peptidase_S8_Ser-AS"/>
</dbReference>
<organism evidence="10 11">
    <name type="scientific">Amphritea balenae</name>
    <dbReference type="NCBI Taxonomy" id="452629"/>
    <lineage>
        <taxon>Bacteria</taxon>
        <taxon>Pseudomonadati</taxon>
        <taxon>Pseudomonadota</taxon>
        <taxon>Gammaproteobacteria</taxon>
        <taxon>Oceanospirillales</taxon>
        <taxon>Oceanospirillaceae</taxon>
        <taxon>Amphritea</taxon>
    </lineage>
</organism>
<keyword evidence="11" id="KW-1185">Reference proteome</keyword>
<feature type="active site" description="Charge relay system" evidence="6">
    <location>
        <position position="227"/>
    </location>
</feature>
<dbReference type="EMBL" id="RQXV01000014">
    <property type="protein sequence ID" value="RRC97054.1"/>
    <property type="molecule type" value="Genomic_DNA"/>
</dbReference>
<dbReference type="Pfam" id="PF00082">
    <property type="entry name" value="Peptidase_S8"/>
    <property type="match status" value="1"/>
</dbReference>
<dbReference type="InterPro" id="IPR022398">
    <property type="entry name" value="Peptidase_S8_His-AS"/>
</dbReference>
<dbReference type="PANTHER" id="PTHR43806:SF11">
    <property type="entry name" value="CEREVISIN-RELATED"/>
    <property type="match status" value="1"/>
</dbReference>
<dbReference type="CDD" id="cd04848">
    <property type="entry name" value="Peptidases_S8_Autotransporter_serine_protease_like"/>
    <property type="match status" value="1"/>
</dbReference>
<evidence type="ECO:0000313" key="11">
    <source>
        <dbReference type="Proteomes" id="UP000267535"/>
    </source>
</evidence>
<dbReference type="GO" id="GO:0006508">
    <property type="term" value="P:proteolysis"/>
    <property type="evidence" value="ECO:0007669"/>
    <property type="project" value="UniProtKB-KW"/>
</dbReference>
<feature type="active site" description="Charge relay system" evidence="6">
    <location>
        <position position="459"/>
    </location>
</feature>
<evidence type="ECO:0000256" key="8">
    <source>
        <dbReference type="SAM" id="SignalP"/>
    </source>
</evidence>
<proteinExistence type="inferred from homology"/>
<dbReference type="PROSITE" id="PS00137">
    <property type="entry name" value="SUBTILASE_HIS"/>
    <property type="match status" value="1"/>
</dbReference>
<dbReference type="PANTHER" id="PTHR43806">
    <property type="entry name" value="PEPTIDASE S8"/>
    <property type="match status" value="1"/>
</dbReference>
<dbReference type="Gene3D" id="3.40.50.200">
    <property type="entry name" value="Peptidase S8/S53 domain"/>
    <property type="match status" value="1"/>
</dbReference>
<dbReference type="AlphaFoldDB" id="A0A3P1SJ52"/>
<dbReference type="PRINTS" id="PR00723">
    <property type="entry name" value="SUBTILISIN"/>
</dbReference>
<feature type="domain" description="Peptidase S8/S53" evidence="9">
    <location>
        <begin position="218"/>
        <end position="507"/>
    </location>
</feature>
<evidence type="ECO:0000256" key="1">
    <source>
        <dbReference type="ARBA" id="ARBA00011073"/>
    </source>
</evidence>
<evidence type="ECO:0000256" key="2">
    <source>
        <dbReference type="ARBA" id="ARBA00022670"/>
    </source>
</evidence>
<comment type="caution">
    <text evidence="10">The sequence shown here is derived from an EMBL/GenBank/DDBJ whole genome shotgun (WGS) entry which is preliminary data.</text>
</comment>
<dbReference type="GO" id="GO:0004252">
    <property type="term" value="F:serine-type endopeptidase activity"/>
    <property type="evidence" value="ECO:0007669"/>
    <property type="project" value="UniProtKB-UniRule"/>
</dbReference>
<dbReference type="Proteomes" id="UP000267535">
    <property type="component" value="Unassembled WGS sequence"/>
</dbReference>
<dbReference type="PROSITE" id="PS00136">
    <property type="entry name" value="SUBTILASE_ASP"/>
    <property type="match status" value="1"/>
</dbReference>
<gene>
    <name evidence="10" type="ORF">EHS89_19030</name>
</gene>
<evidence type="ECO:0000256" key="6">
    <source>
        <dbReference type="PROSITE-ProRule" id="PRU01240"/>
    </source>
</evidence>
<keyword evidence="4 6" id="KW-0378">Hydrolase</keyword>
<dbReference type="InterPro" id="IPR015500">
    <property type="entry name" value="Peptidase_S8_subtilisin-rel"/>
</dbReference>
<dbReference type="InterPro" id="IPR000209">
    <property type="entry name" value="Peptidase_S8/S53_dom"/>
</dbReference>
<name>A0A3P1SJ52_9GAMM</name>
<evidence type="ECO:0000313" key="10">
    <source>
        <dbReference type="EMBL" id="RRC97054.1"/>
    </source>
</evidence>
<keyword evidence="5 6" id="KW-0720">Serine protease</keyword>
<dbReference type="InterPro" id="IPR023827">
    <property type="entry name" value="Peptidase_S8_Asp-AS"/>
</dbReference>
<feature type="signal peptide" evidence="8">
    <location>
        <begin position="1"/>
        <end position="27"/>
    </location>
</feature>
<dbReference type="PROSITE" id="PS51892">
    <property type="entry name" value="SUBTILASE"/>
    <property type="match status" value="1"/>
</dbReference>
<evidence type="ECO:0000256" key="3">
    <source>
        <dbReference type="ARBA" id="ARBA00022729"/>
    </source>
</evidence>
<comment type="similarity">
    <text evidence="1 6 7">Belongs to the peptidase S8 family.</text>
</comment>
<dbReference type="RefSeq" id="WP_124927764.1">
    <property type="nucleotide sequence ID" value="NZ_BMOH01000003.1"/>
</dbReference>
<evidence type="ECO:0000256" key="4">
    <source>
        <dbReference type="ARBA" id="ARBA00022801"/>
    </source>
</evidence>
<dbReference type="InterPro" id="IPR050131">
    <property type="entry name" value="Peptidase_S8_subtilisin-like"/>
</dbReference>
<dbReference type="InterPro" id="IPR034061">
    <property type="entry name" value="Peptidases_S8_Autotransporter"/>
</dbReference>
<evidence type="ECO:0000256" key="7">
    <source>
        <dbReference type="RuleBase" id="RU003355"/>
    </source>
</evidence>
<dbReference type="SUPFAM" id="SSF52743">
    <property type="entry name" value="Subtilisin-like"/>
    <property type="match status" value="1"/>
</dbReference>
<keyword evidence="2 6" id="KW-0645">Protease</keyword>
<feature type="active site" description="Charge relay system" evidence="6">
    <location>
        <position position="264"/>
    </location>
</feature>
<dbReference type="PROSITE" id="PS00138">
    <property type="entry name" value="SUBTILASE_SER"/>
    <property type="match status" value="1"/>
</dbReference>
<dbReference type="InterPro" id="IPR036852">
    <property type="entry name" value="Peptidase_S8/S53_dom_sf"/>
</dbReference>
<accession>A0A3P1SJ52</accession>
<dbReference type="OrthoDB" id="9790784at2"/>
<sequence length="904" mass="96843">MLIKRSALTFVVSCSLLTSSPFPLLQAASAASLPSEVTTVDDYIVALEEAAQLESYESRLTQQELESILQAAQGDGQTLVPVVQEVLSYHPDKGLSVYIDTVGLVTPGQSRIIARQVISSAVAQGASIQEIRTAAAFNDSEYLTTPPTKARALLWLGGGLAVAAALGGGGGSDKKTKDTLNPYEEELPARFESDDEYTFTGGYGISKGQVAHQRGFTGKDVVIAVVDTGIYKNHEQFANDQFLSSYDAYHSLEGGTVANDSGAHGTHVAGIIAAQKDDYRGIGYAPDSKLVNIKVTDEDGIFPDFSVADVFPDTALARGYNYAVTSGSQIINNSWGAATATTGNVTAVEFKSTLPQFDVALKEADSANIISVWSTGNSGEDYAQPSLYAALPEFFPELEDTWLAVTSLDPEGSLSSYAQPCGRSEQWCIAAPGDYIISGLPDATNSGERDTYGAYLGTSMAAPAVSGSLALLFEAFPTMSPQQLRQKLLDTADKSGIYADQNKYGNGALDLDAATQPVGNTSLVLPGENIELSSSVFTPGAVLGANNSFSKIDVMVADQYNAGYRINLGSLVNSPSTDYDFDRAVERQRISKSFERLALHNGLALEVVRSDTLIEDNIYQLMVQVTDNEQIFSAGFSHSPEYFPGFVSATDIAYEPIKEVLSNPYVQMGSDNIGSGKNTVAGFSLSQSINETSDIVVGAMNSDDFNATVISFESRPLPAFSWRAQVGQLMESQRFLGSEGQGAFANRKVAKTTLIGLQADVRLSPETVLFSSFYTGLTGVGSINSPLFTQTQNWLSSSYALGGLTNNLFTKGDVFGMLLQQPLALTKAPVTLTLSDGYRGNQFALSETEIDLAPQERQTDYRVFYDASITGLDSARFSLTHIENLNHVAGHDDNVFLVTIDKLF</sequence>
<keyword evidence="3 8" id="KW-0732">Signal</keyword>